<evidence type="ECO:0000313" key="2">
    <source>
        <dbReference type="Proteomes" id="UP001497392"/>
    </source>
</evidence>
<dbReference type="Proteomes" id="UP001497392">
    <property type="component" value="Unassembled WGS sequence"/>
</dbReference>
<keyword evidence="2" id="KW-1185">Reference proteome</keyword>
<gene>
    <name evidence="1" type="primary">g3946</name>
    <name evidence="1" type="ORF">VP750_LOCUS3364</name>
</gene>
<accession>A0ABP1FP09</accession>
<protein>
    <submittedName>
        <fullName evidence="1">G3946 protein</fullName>
    </submittedName>
</protein>
<comment type="caution">
    <text evidence="1">The sequence shown here is derived from an EMBL/GenBank/DDBJ whole genome shotgun (WGS) entry which is preliminary data.</text>
</comment>
<proteinExistence type="predicted"/>
<reference evidence="1 2" key="1">
    <citation type="submission" date="2024-06" db="EMBL/GenBank/DDBJ databases">
        <authorList>
            <person name="Kraege A."/>
            <person name="Thomma B."/>
        </authorList>
    </citation>
    <scope>NUCLEOTIDE SEQUENCE [LARGE SCALE GENOMIC DNA]</scope>
</reference>
<dbReference type="EMBL" id="CAXHTA020000005">
    <property type="protein sequence ID" value="CAL5221705.1"/>
    <property type="molecule type" value="Genomic_DNA"/>
</dbReference>
<name>A0ABP1FP09_9CHLO</name>
<sequence length="198" mass="21959">MASRKTDIEVQDLARDEALAGQLRTGQPVTIVQRDSAELQVLSAEGSLIGVIADPPSKQHLLAGSAVIRSLRKQQDLLVHVLLRVTHPELNAAPQQAPSKEPQEGDEATTRLKRAQLELLANSEDIRCQLKDKHFQSIIQHIDSSANSEKALKQALLQPDFRKLSDTILFVINPVQEQKPSGLRLPEQLQVLLQQQRA</sequence>
<evidence type="ECO:0000313" key="1">
    <source>
        <dbReference type="EMBL" id="CAL5221705.1"/>
    </source>
</evidence>
<organism evidence="1 2">
    <name type="scientific">Coccomyxa viridis</name>
    <dbReference type="NCBI Taxonomy" id="1274662"/>
    <lineage>
        <taxon>Eukaryota</taxon>
        <taxon>Viridiplantae</taxon>
        <taxon>Chlorophyta</taxon>
        <taxon>core chlorophytes</taxon>
        <taxon>Trebouxiophyceae</taxon>
        <taxon>Trebouxiophyceae incertae sedis</taxon>
        <taxon>Coccomyxaceae</taxon>
        <taxon>Coccomyxa</taxon>
    </lineage>
</organism>